<evidence type="ECO:0008006" key="3">
    <source>
        <dbReference type="Google" id="ProtNLM"/>
    </source>
</evidence>
<name>A0A1S8WVC5_OPIVI</name>
<proteinExistence type="predicted"/>
<reference evidence="1 2" key="1">
    <citation type="submission" date="2015-03" db="EMBL/GenBank/DDBJ databases">
        <title>Draft genome of the nematode, Opisthorchis viverrini.</title>
        <authorList>
            <person name="Mitreva M."/>
        </authorList>
    </citation>
    <scope>NUCLEOTIDE SEQUENCE [LARGE SCALE GENOMIC DNA]</scope>
    <source>
        <strain evidence="1">Khon Kaen</strain>
    </source>
</reference>
<evidence type="ECO:0000313" key="2">
    <source>
        <dbReference type="Proteomes" id="UP000243686"/>
    </source>
</evidence>
<dbReference type="AlphaFoldDB" id="A0A1S8WVC5"/>
<protein>
    <recommendedName>
        <fullName evidence="3">PH domain-containing protein</fullName>
    </recommendedName>
</protein>
<dbReference type="EMBL" id="KV894350">
    <property type="protein sequence ID" value="OON18285.1"/>
    <property type="molecule type" value="Genomic_DNA"/>
</dbReference>
<keyword evidence="2" id="KW-1185">Reference proteome</keyword>
<sequence length="149" mass="17615">MEWITHRFEVTRLKDLTRRQENNRLAFLETEQFLVVRSKLVSLHSTVRGPDNAIPFHFQTSSRKSANNWVYSLSVIFVVEPLGIYKENRKREPLVRLEPHPKKVCSTESHLKGIETTYVQMNNTDKSRREENVGFSTGGELRGWRNWHY</sequence>
<accession>A0A1S8WVC5</accession>
<evidence type="ECO:0000313" key="1">
    <source>
        <dbReference type="EMBL" id="OON18285.1"/>
    </source>
</evidence>
<dbReference type="Proteomes" id="UP000243686">
    <property type="component" value="Unassembled WGS sequence"/>
</dbReference>
<organism evidence="1 2">
    <name type="scientific">Opisthorchis viverrini</name>
    <name type="common">Southeast Asian liver fluke</name>
    <dbReference type="NCBI Taxonomy" id="6198"/>
    <lineage>
        <taxon>Eukaryota</taxon>
        <taxon>Metazoa</taxon>
        <taxon>Spiralia</taxon>
        <taxon>Lophotrochozoa</taxon>
        <taxon>Platyhelminthes</taxon>
        <taxon>Trematoda</taxon>
        <taxon>Digenea</taxon>
        <taxon>Opisthorchiida</taxon>
        <taxon>Opisthorchiata</taxon>
        <taxon>Opisthorchiidae</taxon>
        <taxon>Opisthorchis</taxon>
    </lineage>
</organism>
<gene>
    <name evidence="1" type="ORF">X801_05864</name>
</gene>